<evidence type="ECO:0000313" key="3">
    <source>
        <dbReference type="EMBL" id="MBT8769299.1"/>
    </source>
</evidence>
<dbReference type="InterPro" id="IPR036937">
    <property type="entry name" value="Adhesion_dom_fimbrial_sf"/>
</dbReference>
<proteinExistence type="predicted"/>
<accession>A0ABS5XNL9</accession>
<keyword evidence="4" id="KW-1185">Reference proteome</keyword>
<dbReference type="SUPFAM" id="SSF49401">
    <property type="entry name" value="Bacterial adhesins"/>
    <property type="match status" value="1"/>
</dbReference>
<dbReference type="InterPro" id="IPR050263">
    <property type="entry name" value="Bact_Fimbrial_Adh_Pro"/>
</dbReference>
<dbReference type="EMBL" id="JAGTIS010000024">
    <property type="protein sequence ID" value="MBT8769299.1"/>
    <property type="molecule type" value="Genomic_DNA"/>
</dbReference>
<dbReference type="Proteomes" id="UP001519667">
    <property type="component" value="Unassembled WGS sequence"/>
</dbReference>
<evidence type="ECO:0000313" key="4">
    <source>
        <dbReference type="Proteomes" id="UP001519667"/>
    </source>
</evidence>
<dbReference type="PANTHER" id="PTHR33420:SF26">
    <property type="entry name" value="FIMBRIAL SUBUNIT"/>
    <property type="match status" value="1"/>
</dbReference>
<dbReference type="RefSeq" id="WP_215381029.1">
    <property type="nucleotide sequence ID" value="NZ_JAGTIS010000024.1"/>
</dbReference>
<dbReference type="InterPro" id="IPR000259">
    <property type="entry name" value="Adhesion_dom_fimbrial"/>
</dbReference>
<evidence type="ECO:0000259" key="2">
    <source>
        <dbReference type="Pfam" id="PF00419"/>
    </source>
</evidence>
<feature type="signal peptide" evidence="1">
    <location>
        <begin position="1"/>
        <end position="22"/>
    </location>
</feature>
<organism evidence="3 4">
    <name type="scientific">Metapseudomonas boanensis</name>
    <dbReference type="NCBI Taxonomy" id="2822138"/>
    <lineage>
        <taxon>Bacteria</taxon>
        <taxon>Pseudomonadati</taxon>
        <taxon>Pseudomonadota</taxon>
        <taxon>Gammaproteobacteria</taxon>
        <taxon>Pseudomonadales</taxon>
        <taxon>Pseudomonadaceae</taxon>
        <taxon>Metapseudomonas</taxon>
    </lineage>
</organism>
<sequence>MKQFSLAFLTMSMLAATGSAFAADPVTPTKAGTGQINFTGVINNDACSVEGAAGKEKAIAVDMGAVSIKDMGTDTAPSGGRLAANDFNLKVNCNQGTKVSMLFDAKAGSGVVAGKKVLALNAGTESAKNVGIAIMNSSGALIDLSAPATAKIESELNGSDATLTFAAAYVTTADPKTATAGNGNATLPFTLQYE</sequence>
<dbReference type="Pfam" id="PF00419">
    <property type="entry name" value="Fimbrial"/>
    <property type="match status" value="1"/>
</dbReference>
<feature type="chain" id="PRO_5046111305" evidence="1">
    <location>
        <begin position="23"/>
        <end position="194"/>
    </location>
</feature>
<keyword evidence="1" id="KW-0732">Signal</keyword>
<name>A0ABS5XNL9_9GAMM</name>
<reference evidence="3 4" key="1">
    <citation type="submission" date="2021-04" db="EMBL/GenBank/DDBJ databases">
        <title>Pseudomonas boanensis sp. nov., a bacterium isolated from river water used for household purposes in Boane District, Mozambique.</title>
        <authorList>
            <person name="Nicklasson M."/>
            <person name="Martin-Rodriguez A.J."/>
            <person name="Thorell K."/>
            <person name="Neves L."/>
            <person name="Mussagy A."/>
            <person name="Rydberg H.A."/>
            <person name="Hernroth B."/>
            <person name="Svensson-Stadler L."/>
            <person name="Sjoling A."/>
        </authorList>
    </citation>
    <scope>NUCLEOTIDE SEQUENCE [LARGE SCALE GENOMIC DNA]</scope>
    <source>
        <strain evidence="3 4">DB1</strain>
    </source>
</reference>
<comment type="caution">
    <text evidence="3">The sequence shown here is derived from an EMBL/GenBank/DDBJ whole genome shotgun (WGS) entry which is preliminary data.</text>
</comment>
<gene>
    <name evidence="3" type="ORF">J7302_24635</name>
</gene>
<dbReference type="PANTHER" id="PTHR33420">
    <property type="entry name" value="FIMBRIAL SUBUNIT ELFA-RELATED"/>
    <property type="match status" value="1"/>
</dbReference>
<protein>
    <submittedName>
        <fullName evidence="3">Type 1 fimbrial protein</fullName>
    </submittedName>
</protein>
<dbReference type="Gene3D" id="2.60.40.1090">
    <property type="entry name" value="Fimbrial-type adhesion domain"/>
    <property type="match status" value="1"/>
</dbReference>
<feature type="domain" description="Fimbrial-type adhesion" evidence="2">
    <location>
        <begin position="36"/>
        <end position="193"/>
    </location>
</feature>
<evidence type="ECO:0000256" key="1">
    <source>
        <dbReference type="SAM" id="SignalP"/>
    </source>
</evidence>
<dbReference type="InterPro" id="IPR008966">
    <property type="entry name" value="Adhesion_dom_sf"/>
</dbReference>